<comment type="subcellular location">
    <subcellularLocation>
        <location evidence="1">Cell membrane</location>
        <topology evidence="1">Multi-pass membrane protein</topology>
    </subcellularLocation>
</comment>
<evidence type="ECO:0000256" key="6">
    <source>
        <dbReference type="ARBA" id="ARBA00023136"/>
    </source>
</evidence>
<feature type="transmembrane region" description="Helical" evidence="7">
    <location>
        <begin position="115"/>
        <end position="135"/>
    </location>
</feature>
<evidence type="ECO:0000313" key="9">
    <source>
        <dbReference type="Proteomes" id="UP001165498"/>
    </source>
</evidence>
<name>A0ABT1QQC4_9GAMM</name>
<evidence type="ECO:0000256" key="3">
    <source>
        <dbReference type="ARBA" id="ARBA00022475"/>
    </source>
</evidence>
<dbReference type="EMBL" id="JANFQO010000005">
    <property type="protein sequence ID" value="MCQ4164462.1"/>
    <property type="molecule type" value="Genomic_DNA"/>
</dbReference>
<evidence type="ECO:0000256" key="2">
    <source>
        <dbReference type="ARBA" id="ARBA00005262"/>
    </source>
</evidence>
<accession>A0ABT1QQC4</accession>
<protein>
    <submittedName>
        <fullName evidence="8">Chromate efflux transporter</fullName>
    </submittedName>
</protein>
<comment type="caution">
    <text evidence="8">The sequence shown here is derived from an EMBL/GenBank/DDBJ whole genome shotgun (WGS) entry which is preliminary data.</text>
</comment>
<evidence type="ECO:0000313" key="8">
    <source>
        <dbReference type="EMBL" id="MCQ4164462.1"/>
    </source>
</evidence>
<keyword evidence="9" id="KW-1185">Reference proteome</keyword>
<feature type="transmembrane region" description="Helical" evidence="7">
    <location>
        <begin position="12"/>
        <end position="34"/>
    </location>
</feature>
<dbReference type="Proteomes" id="UP001165498">
    <property type="component" value="Unassembled WGS sequence"/>
</dbReference>
<feature type="transmembrane region" description="Helical" evidence="7">
    <location>
        <begin position="263"/>
        <end position="287"/>
    </location>
</feature>
<dbReference type="Pfam" id="PF02417">
    <property type="entry name" value="Chromate_transp"/>
    <property type="match status" value="2"/>
</dbReference>
<keyword evidence="6 7" id="KW-0472">Membrane</keyword>
<feature type="transmembrane region" description="Helical" evidence="7">
    <location>
        <begin position="299"/>
        <end position="321"/>
    </location>
</feature>
<keyword evidence="4 7" id="KW-0812">Transmembrane</keyword>
<reference evidence="8" key="1">
    <citation type="submission" date="2022-07" db="EMBL/GenBank/DDBJ databases">
        <title>Tahibacter sp., a new gammaproteobacterium isolated from the silt sample collected at pig farm.</title>
        <authorList>
            <person name="Chen H."/>
        </authorList>
    </citation>
    <scope>NUCLEOTIDE SEQUENCE</scope>
    <source>
        <strain evidence="8">P2K</strain>
    </source>
</reference>
<keyword evidence="3" id="KW-1003">Cell membrane</keyword>
<dbReference type="PANTHER" id="PTHR33567">
    <property type="entry name" value="CHROMATE ION TRANSPORTER (EUROFUNG)"/>
    <property type="match status" value="1"/>
</dbReference>
<dbReference type="RefSeq" id="WP_255913208.1">
    <property type="nucleotide sequence ID" value="NZ_JANFQO010000005.1"/>
</dbReference>
<evidence type="ECO:0000256" key="7">
    <source>
        <dbReference type="SAM" id="Phobius"/>
    </source>
</evidence>
<feature type="transmembrane region" description="Helical" evidence="7">
    <location>
        <begin position="83"/>
        <end position="103"/>
    </location>
</feature>
<organism evidence="8 9">
    <name type="scientific">Tahibacter harae</name>
    <dbReference type="NCBI Taxonomy" id="2963937"/>
    <lineage>
        <taxon>Bacteria</taxon>
        <taxon>Pseudomonadati</taxon>
        <taxon>Pseudomonadota</taxon>
        <taxon>Gammaproteobacteria</taxon>
        <taxon>Lysobacterales</taxon>
        <taxon>Rhodanobacteraceae</taxon>
        <taxon>Tahibacter</taxon>
    </lineage>
</organism>
<dbReference type="PIRSF" id="PIRSF004810">
    <property type="entry name" value="ChrA"/>
    <property type="match status" value="1"/>
</dbReference>
<feature type="transmembrane region" description="Helical" evidence="7">
    <location>
        <begin position="328"/>
        <end position="350"/>
    </location>
</feature>
<evidence type="ECO:0000256" key="1">
    <source>
        <dbReference type="ARBA" id="ARBA00004651"/>
    </source>
</evidence>
<proteinExistence type="inferred from homology"/>
<sequence length="401" mass="41883">MQRRWALAAKEVFPAFLMLGLTSFGGPIAHLAYFRREFVERRRWLSEQAYAELVALCQFLPGPSSSQVGMALGLRRAGIPGALAAWLGFTLPSALLMIAAAYGVARLSGLAHAPWLHGLKLAAVAIVAHAVWSMGRQLCIDGLRFAIAAGAACICIVYPSAWAQLGAIAAGGLLGWRLLDGTTAGEAMHERAPYRRRWALGALGLFMLGLAGLSPLAAWSGSHGVAVFDGFYRSGALVFGGGHVVLPLLDAQTVGRGWLDADTFLAGYGIAQAIPGPLFTFAAFLGYSMTPAPNGWTGALIALLGLFLPSFLLLIGALPFWDRLRRSVGARAALCGINAAVVGLLAAAFYDPVMTSAIHTPVDALIATLGLALLLAGNAPSWLVVALCVAAANLPNVFGAV</sequence>
<dbReference type="PANTHER" id="PTHR33567:SF3">
    <property type="entry name" value="CHROMATE ION TRANSPORTER (EUROFUNG)"/>
    <property type="match status" value="1"/>
</dbReference>
<evidence type="ECO:0000256" key="5">
    <source>
        <dbReference type="ARBA" id="ARBA00022989"/>
    </source>
</evidence>
<comment type="similarity">
    <text evidence="2">Belongs to the chromate ion transporter (CHR) (TC 2.A.51) family.</text>
</comment>
<dbReference type="InterPro" id="IPR014047">
    <property type="entry name" value="Chr_Tranpt_l_chain"/>
</dbReference>
<evidence type="ECO:0000256" key="4">
    <source>
        <dbReference type="ARBA" id="ARBA00022692"/>
    </source>
</evidence>
<keyword evidence="5 7" id="KW-1133">Transmembrane helix</keyword>
<feature type="transmembrane region" description="Helical" evidence="7">
    <location>
        <begin position="231"/>
        <end position="251"/>
    </location>
</feature>
<feature type="transmembrane region" description="Helical" evidence="7">
    <location>
        <begin position="198"/>
        <end position="219"/>
    </location>
</feature>
<dbReference type="NCBIfam" id="TIGR00937">
    <property type="entry name" value="2A51"/>
    <property type="match status" value="1"/>
</dbReference>
<gene>
    <name evidence="8" type="primary">chrA</name>
    <name evidence="8" type="ORF">NM961_07040</name>
</gene>
<dbReference type="InterPro" id="IPR003370">
    <property type="entry name" value="Chromate_transpt"/>
</dbReference>